<dbReference type="AlphaFoldDB" id="A0A386ZKV1"/>
<keyword evidence="5 9" id="KW-0812">Transmembrane</keyword>
<keyword evidence="3" id="KW-0813">Transport</keyword>
<evidence type="ECO:0000313" key="11">
    <source>
        <dbReference type="Proteomes" id="UP000267164"/>
    </source>
</evidence>
<feature type="transmembrane region" description="Helical" evidence="9">
    <location>
        <begin position="145"/>
        <end position="162"/>
    </location>
</feature>
<sequence length="514" mass="51941">MRGRQTCRSQRISRGGTGPAVSESNPAAPHSDPAAPHSDPESPAEPADRTADLGEGSVSVASGTVVELEKHPVDVVPPPFQLIAGGLQHIAAMVAGVVAPPLIVGAAVGLSTGETVMLITASLFTAGLATLLQSLGWWKFGARLPLINGGSFAAVGPILAIAKDAPGRALPIIFGATLVAGAMAVFAAPYFSRLHRFFPPIVGGTVISLIGLSLLPVALGWISGAGEGAMGEAHVPLKNLADAAFALVVVLLCHRFLKGFGRQLALLIGLIAGSLLGWPLGLLDTGPVRGSALIGFIPPWHFGAPQFEIGAIVSLCIVMLVVMTESTATMIALGEIVDRPAEEQHIAGGLRAAGVGTMLASVMGGFACGAFAQNVGLVALTRMYSRFVVAVSGGLLVLLGLFPVASAVVELVPKPALGGTGLVLFGTVAASGIRTLAKADLTDPINSLIVGVSLFIGMTPTVAPSFYAGLPGPFSIILASGISAGCLTALVLNQLFKSRVSNALATGTPAAQGS</sequence>
<dbReference type="NCBIfam" id="TIGR00801">
    <property type="entry name" value="ncs2"/>
    <property type="match status" value="1"/>
</dbReference>
<organism evidence="10 11">
    <name type="scientific">Nocardia yunnanensis</name>
    <dbReference type="NCBI Taxonomy" id="2382165"/>
    <lineage>
        <taxon>Bacteria</taxon>
        <taxon>Bacillati</taxon>
        <taxon>Actinomycetota</taxon>
        <taxon>Actinomycetes</taxon>
        <taxon>Mycobacteriales</taxon>
        <taxon>Nocardiaceae</taxon>
        <taxon>Nocardia</taxon>
    </lineage>
</organism>
<gene>
    <name evidence="10" type="ORF">D7D52_32555</name>
</gene>
<feature type="transmembrane region" description="Helical" evidence="9">
    <location>
        <begin position="448"/>
        <end position="468"/>
    </location>
</feature>
<feature type="region of interest" description="Disordered" evidence="8">
    <location>
        <begin position="1"/>
        <end position="54"/>
    </location>
</feature>
<dbReference type="EMBL" id="CP032568">
    <property type="protein sequence ID" value="AYF77764.1"/>
    <property type="molecule type" value="Genomic_DNA"/>
</dbReference>
<dbReference type="GO" id="GO:0005886">
    <property type="term" value="C:plasma membrane"/>
    <property type="evidence" value="ECO:0007669"/>
    <property type="project" value="UniProtKB-SubCell"/>
</dbReference>
<evidence type="ECO:0000256" key="2">
    <source>
        <dbReference type="ARBA" id="ARBA00008821"/>
    </source>
</evidence>
<keyword evidence="7 9" id="KW-0472">Membrane</keyword>
<feature type="transmembrane region" description="Helical" evidence="9">
    <location>
        <begin position="116"/>
        <end position="138"/>
    </location>
</feature>
<feature type="transmembrane region" description="Helical" evidence="9">
    <location>
        <begin position="264"/>
        <end position="283"/>
    </location>
</feature>
<dbReference type="Pfam" id="PF00860">
    <property type="entry name" value="Xan_ur_permease"/>
    <property type="match status" value="1"/>
</dbReference>
<comment type="similarity">
    <text evidence="2">Belongs to the nucleobase:cation symporter-2 (NCS2) (TC 2.A.40) family.</text>
</comment>
<reference evidence="10 11" key="1">
    <citation type="submission" date="2018-09" db="EMBL/GenBank/DDBJ databases">
        <title>Nocardia yunnanensis sp. nov., an actinomycete isolated from a soil sample.</title>
        <authorList>
            <person name="Zhang J."/>
        </authorList>
    </citation>
    <scope>NUCLEOTIDE SEQUENCE [LARGE SCALE GENOMIC DNA]</scope>
    <source>
        <strain evidence="10 11">CFHS0054</strain>
    </source>
</reference>
<keyword evidence="11" id="KW-1185">Reference proteome</keyword>
<feature type="compositionally biased region" description="Polar residues" evidence="8">
    <location>
        <begin position="1"/>
        <end position="12"/>
    </location>
</feature>
<dbReference type="KEGG" id="nyu:D7D52_32555"/>
<dbReference type="InterPro" id="IPR006042">
    <property type="entry name" value="Xan_ur_permease"/>
</dbReference>
<feature type="transmembrane region" description="Helical" evidence="9">
    <location>
        <begin position="90"/>
        <end position="110"/>
    </location>
</feature>
<evidence type="ECO:0000256" key="6">
    <source>
        <dbReference type="ARBA" id="ARBA00022989"/>
    </source>
</evidence>
<proteinExistence type="inferred from homology"/>
<keyword evidence="6 9" id="KW-1133">Transmembrane helix</keyword>
<protein>
    <submittedName>
        <fullName evidence="10">Purine permease</fullName>
    </submittedName>
</protein>
<feature type="transmembrane region" description="Helical" evidence="9">
    <location>
        <begin position="197"/>
        <end position="219"/>
    </location>
</feature>
<keyword evidence="4" id="KW-1003">Cell membrane</keyword>
<accession>A0A386ZKV1</accession>
<dbReference type="PANTHER" id="PTHR42810:SF4">
    <property type="entry name" value="URIC ACID TRANSPORTER UACT"/>
    <property type="match status" value="1"/>
</dbReference>
<evidence type="ECO:0000256" key="8">
    <source>
        <dbReference type="SAM" id="MobiDB-lite"/>
    </source>
</evidence>
<dbReference type="PANTHER" id="PTHR42810">
    <property type="entry name" value="PURINE PERMEASE C1399.01C-RELATED"/>
    <property type="match status" value="1"/>
</dbReference>
<dbReference type="InterPro" id="IPR006043">
    <property type="entry name" value="NCS2"/>
</dbReference>
<dbReference type="NCBIfam" id="NF037981">
    <property type="entry name" value="NCS2_1"/>
    <property type="match status" value="1"/>
</dbReference>
<dbReference type="OrthoDB" id="9805749at2"/>
<evidence type="ECO:0000256" key="5">
    <source>
        <dbReference type="ARBA" id="ARBA00022692"/>
    </source>
</evidence>
<feature type="transmembrane region" description="Helical" evidence="9">
    <location>
        <begin position="303"/>
        <end position="323"/>
    </location>
</feature>
<comment type="subcellular location">
    <subcellularLocation>
        <location evidence="1">Cell membrane</location>
        <topology evidence="1">Multi-pass membrane protein</topology>
    </subcellularLocation>
</comment>
<feature type="transmembrane region" description="Helical" evidence="9">
    <location>
        <begin position="415"/>
        <end position="436"/>
    </location>
</feature>
<evidence type="ECO:0000256" key="4">
    <source>
        <dbReference type="ARBA" id="ARBA00022475"/>
    </source>
</evidence>
<feature type="compositionally biased region" description="Low complexity" evidence="8">
    <location>
        <begin position="26"/>
        <end position="37"/>
    </location>
</feature>
<dbReference type="GO" id="GO:0042907">
    <property type="term" value="F:xanthine transmembrane transporter activity"/>
    <property type="evidence" value="ECO:0007669"/>
    <property type="project" value="TreeGrafter"/>
</dbReference>
<evidence type="ECO:0000256" key="1">
    <source>
        <dbReference type="ARBA" id="ARBA00004651"/>
    </source>
</evidence>
<dbReference type="NCBIfam" id="TIGR03173">
    <property type="entry name" value="pbuX"/>
    <property type="match status" value="1"/>
</dbReference>
<evidence type="ECO:0000256" key="9">
    <source>
        <dbReference type="SAM" id="Phobius"/>
    </source>
</evidence>
<name>A0A386ZKV1_9NOCA</name>
<feature type="transmembrane region" description="Helical" evidence="9">
    <location>
        <begin position="168"/>
        <end position="190"/>
    </location>
</feature>
<feature type="transmembrane region" description="Helical" evidence="9">
    <location>
        <begin position="239"/>
        <end position="257"/>
    </location>
</feature>
<evidence type="ECO:0000313" key="10">
    <source>
        <dbReference type="EMBL" id="AYF77764.1"/>
    </source>
</evidence>
<evidence type="ECO:0000256" key="7">
    <source>
        <dbReference type="ARBA" id="ARBA00023136"/>
    </source>
</evidence>
<dbReference type="Proteomes" id="UP000267164">
    <property type="component" value="Chromosome"/>
</dbReference>
<evidence type="ECO:0000256" key="3">
    <source>
        <dbReference type="ARBA" id="ARBA00022448"/>
    </source>
</evidence>
<dbReference type="InterPro" id="IPR017588">
    <property type="entry name" value="UacT-like"/>
</dbReference>
<feature type="transmembrane region" description="Helical" evidence="9">
    <location>
        <begin position="387"/>
        <end position="409"/>
    </location>
</feature>
<feature type="transmembrane region" description="Helical" evidence="9">
    <location>
        <begin position="474"/>
        <end position="492"/>
    </location>
</feature>